<evidence type="ECO:0000256" key="10">
    <source>
        <dbReference type="ARBA" id="ARBA00022833"/>
    </source>
</evidence>
<evidence type="ECO:0000313" key="17">
    <source>
        <dbReference type="Proteomes" id="UP000505306"/>
    </source>
</evidence>
<keyword evidence="6" id="KW-0479">Metal-binding</keyword>
<dbReference type="Gene3D" id="3.10.170.10">
    <property type="match status" value="1"/>
</dbReference>
<evidence type="ECO:0000256" key="8">
    <source>
        <dbReference type="ARBA" id="ARBA00022737"/>
    </source>
</evidence>
<dbReference type="InterPro" id="IPR001842">
    <property type="entry name" value="Peptidase_M36"/>
</dbReference>
<sequence length="1153" mass="121345">MKKISFGMLVAFFSLCIGQTVAQTLTSQIDEKLSQLVESKKLQANDLTWAITDQNVSSTSGVVHIYYRQVVNGLEVYGTESGMHFTADGSVLTQNNRFINGAANRATTGANPSISAVQAVQAAADQLGYAQSGGLSVIERKSGASQETLISKGALSLSNIPAKLTYQLDNANQLTLAWDLSIQEVSGHDWWSVRVNASTGAIIDQVNWIVSCNLSHTHGTDEIIDYNKNLYDIPNYTETVAPTTTMPPNSYEVIAMPIESPYFGARTIETNPADVLASPFGWHDTNGVAGAEFTVTKGNNVDAYEDGDNFGFQPDGGATLDFTGAAFPFNQIYTNTNQYESAAITNLFYWNNIIHDVLFHYGFDEAGGNFQELNYSGSGAGSDSVNAEAQDGSGTCNANFGTPPDGSNPQMQMYICGDKDGDFDNLVVVHEYGHGVSNRLTGGPSQSGCLGNTEQMGEGWSDYLGAILTMEPGDMGTDSRAVGTYLFGQGPGGGGIRPFPYSTDFGVNPQTYDDIKTAAVPHGVGSVWATTLWEVTWELIAEYGVDNNIYNFTGDVNLDAGNVQALAIVMEGMKLQPCSPGFVDGRDAIFAADQALYGGANECFLWDAFARRGLGVSADQGSSNSRSDGTEAFDTPSGTADFAAPNDVCEGSPVITDLGGGSPFGGVYSGPGVTDDGNGNTYSFDPVAAGAGIHTITYTVQDGACSLASSDSDDIEVIAIAAAPATTGDDIVCGEEDATVTATPNDPANIILWYDAASGGNVLAEGTSYTFSPTMTTSVYAQERPPLPTSKLVVSELTFETPDRLEIQNVGEAFDYSGYTVAISDQPFGTLNNVNPVTQTLGNMGADSVVAWSDDSGSGDYWGSNIWWGNGDGWVIIIDDVGNVVDSVFWNMTEQDISGLNVTINGFNITANDLDFMGDGISLTVTCNNSFRRVADTDTGADFADVCLASDYGTPNTDIGDVSGDLGCLSQRGEAEVLVGVDTTDPVVTCPADESVTVNAGEQYTLPDYTTTIVATDNCTVSPVITQDPVAGTQVGPGVTTITITATDDASNEASCTFDVTVEELLSVEDIALANGIALDPNPTAGMLTLSNTSSLNLTDAIITDVNGRVISTIDLSGAGASTAISLERVATGLYFVRINSETASVVKRIVKK</sequence>
<reference evidence="16 17" key="1">
    <citation type="submission" date="2020-02" db="EMBL/GenBank/DDBJ databases">
        <title>Complete genome sequence of Flavobacteriaceae bacterium.</title>
        <authorList>
            <person name="Kim S.-J."/>
            <person name="Kim Y.-S."/>
            <person name="Kim K.-H."/>
        </authorList>
    </citation>
    <scope>NUCLEOTIDE SEQUENCE [LARGE SCALE GENOMIC DNA]</scope>
    <source>
        <strain evidence="16 17">RR4-40</strain>
    </source>
</reference>
<dbReference type="InterPro" id="IPR050371">
    <property type="entry name" value="Fungal_virulence_M36"/>
</dbReference>
<dbReference type="Pfam" id="PF07504">
    <property type="entry name" value="FTP"/>
    <property type="match status" value="1"/>
</dbReference>
<evidence type="ECO:0000256" key="9">
    <source>
        <dbReference type="ARBA" id="ARBA00022801"/>
    </source>
</evidence>
<evidence type="ECO:0000256" key="3">
    <source>
        <dbReference type="ARBA" id="ARBA00006006"/>
    </source>
</evidence>
<dbReference type="AlphaFoldDB" id="A0A6G6GHX6"/>
<dbReference type="InterPro" id="IPR011096">
    <property type="entry name" value="FTP_domain"/>
</dbReference>
<dbReference type="SUPFAM" id="SSF55486">
    <property type="entry name" value="Metalloproteases ('zincins'), catalytic domain"/>
    <property type="match status" value="1"/>
</dbReference>
<dbReference type="Pfam" id="PF02128">
    <property type="entry name" value="Peptidase_M36"/>
    <property type="match status" value="1"/>
</dbReference>
<dbReference type="GO" id="GO:0004222">
    <property type="term" value="F:metalloendopeptidase activity"/>
    <property type="evidence" value="ECO:0007669"/>
    <property type="project" value="InterPro"/>
</dbReference>
<keyword evidence="7 14" id="KW-0732">Signal</keyword>
<keyword evidence="10" id="KW-0862">Zinc</keyword>
<comment type="subcellular location">
    <subcellularLocation>
        <location evidence="2">Secreted</location>
    </subcellularLocation>
</comment>
<dbReference type="InterPro" id="IPR026444">
    <property type="entry name" value="Secre_tail"/>
</dbReference>
<dbReference type="PANTHER" id="PTHR33478:SF1">
    <property type="entry name" value="EXTRACELLULAR METALLOPROTEINASE MEP"/>
    <property type="match status" value="1"/>
</dbReference>
<dbReference type="PRINTS" id="PR00999">
    <property type="entry name" value="FUNGALYSIN"/>
</dbReference>
<keyword evidence="8" id="KW-0677">Repeat</keyword>
<keyword evidence="11" id="KW-0482">Metalloprotease</keyword>
<protein>
    <submittedName>
        <fullName evidence="16">T9SS type A sorting domain-containing protein</fullName>
    </submittedName>
</protein>
<gene>
    <name evidence="16" type="ORF">G5B37_00785</name>
</gene>
<feature type="chain" id="PRO_5026216072" evidence="14">
    <location>
        <begin position="23"/>
        <end position="1153"/>
    </location>
</feature>
<dbReference type="KEGG" id="mgel:G5B37_00785"/>
<keyword evidence="5" id="KW-0645">Protease</keyword>
<dbReference type="NCBIfam" id="TIGR04183">
    <property type="entry name" value="Por_Secre_tail"/>
    <property type="match status" value="1"/>
</dbReference>
<dbReference type="Gene3D" id="1.10.390.10">
    <property type="entry name" value="Neutral Protease Domain 2"/>
    <property type="match status" value="1"/>
</dbReference>
<evidence type="ECO:0000256" key="2">
    <source>
        <dbReference type="ARBA" id="ARBA00004613"/>
    </source>
</evidence>
<dbReference type="RefSeq" id="WP_164678147.1">
    <property type="nucleotide sequence ID" value="NZ_CP049057.1"/>
</dbReference>
<dbReference type="PANTHER" id="PTHR33478">
    <property type="entry name" value="EXTRACELLULAR METALLOPROTEINASE MEP"/>
    <property type="match status" value="1"/>
</dbReference>
<dbReference type="Pfam" id="PF19081">
    <property type="entry name" value="Ig_7"/>
    <property type="match status" value="1"/>
</dbReference>
<evidence type="ECO:0000256" key="6">
    <source>
        <dbReference type="ARBA" id="ARBA00022723"/>
    </source>
</evidence>
<evidence type="ECO:0000259" key="15">
    <source>
        <dbReference type="PROSITE" id="PS50825"/>
    </source>
</evidence>
<keyword evidence="9" id="KW-0378">Hydrolase</keyword>
<dbReference type="EMBL" id="CP049057">
    <property type="protein sequence ID" value="QIE58149.1"/>
    <property type="molecule type" value="Genomic_DNA"/>
</dbReference>
<comment type="similarity">
    <text evidence="3">Belongs to the peptidase M36 family.</text>
</comment>
<evidence type="ECO:0000256" key="4">
    <source>
        <dbReference type="ARBA" id="ARBA00022525"/>
    </source>
</evidence>
<keyword evidence="4" id="KW-0964">Secreted</keyword>
<feature type="region of interest" description="Disordered" evidence="13">
    <location>
        <begin position="618"/>
        <end position="646"/>
    </location>
</feature>
<evidence type="ECO:0000256" key="1">
    <source>
        <dbReference type="ARBA" id="ARBA00001947"/>
    </source>
</evidence>
<evidence type="ECO:0000256" key="5">
    <source>
        <dbReference type="ARBA" id="ARBA00022670"/>
    </source>
</evidence>
<organism evidence="16 17">
    <name type="scientific">Rasiella rasia</name>
    <dbReference type="NCBI Taxonomy" id="2744027"/>
    <lineage>
        <taxon>Bacteria</taxon>
        <taxon>Pseudomonadati</taxon>
        <taxon>Bacteroidota</taxon>
        <taxon>Flavobacteriia</taxon>
        <taxon>Flavobacteriales</taxon>
        <taxon>Flavobacteriaceae</taxon>
        <taxon>Rasiella</taxon>
    </lineage>
</organism>
<dbReference type="GO" id="GO:0006508">
    <property type="term" value="P:proteolysis"/>
    <property type="evidence" value="ECO:0007669"/>
    <property type="project" value="UniProtKB-KW"/>
</dbReference>
<evidence type="ECO:0000256" key="14">
    <source>
        <dbReference type="SAM" id="SignalP"/>
    </source>
</evidence>
<dbReference type="Pfam" id="PF18962">
    <property type="entry name" value="Por_Secre_tail"/>
    <property type="match status" value="1"/>
</dbReference>
<keyword evidence="17" id="KW-1185">Reference proteome</keyword>
<evidence type="ECO:0000256" key="13">
    <source>
        <dbReference type="SAM" id="MobiDB-lite"/>
    </source>
</evidence>
<dbReference type="Pfam" id="PF02494">
    <property type="entry name" value="HYR"/>
    <property type="match status" value="1"/>
</dbReference>
<dbReference type="GO" id="GO:0005615">
    <property type="term" value="C:extracellular space"/>
    <property type="evidence" value="ECO:0007669"/>
    <property type="project" value="InterPro"/>
</dbReference>
<feature type="domain" description="HYR" evidence="15">
    <location>
        <begin position="981"/>
        <end position="1064"/>
    </location>
</feature>
<name>A0A6G6GHX6_9FLAO</name>
<evidence type="ECO:0000313" key="16">
    <source>
        <dbReference type="EMBL" id="QIE58149.1"/>
    </source>
</evidence>
<feature type="signal peptide" evidence="14">
    <location>
        <begin position="1"/>
        <end position="22"/>
    </location>
</feature>
<dbReference type="InterPro" id="IPR003410">
    <property type="entry name" value="HYR_dom"/>
</dbReference>
<evidence type="ECO:0000256" key="11">
    <source>
        <dbReference type="ARBA" id="ARBA00023049"/>
    </source>
</evidence>
<dbReference type="InterPro" id="IPR027268">
    <property type="entry name" value="Peptidase_M4/M1_CTD_sf"/>
</dbReference>
<dbReference type="GO" id="GO:0008270">
    <property type="term" value="F:zinc ion binding"/>
    <property type="evidence" value="ECO:0007669"/>
    <property type="project" value="InterPro"/>
</dbReference>
<keyword evidence="12" id="KW-0865">Zymogen</keyword>
<dbReference type="PROSITE" id="PS50825">
    <property type="entry name" value="HYR"/>
    <property type="match status" value="1"/>
</dbReference>
<proteinExistence type="inferred from homology"/>
<dbReference type="CDD" id="cd09596">
    <property type="entry name" value="M36"/>
    <property type="match status" value="1"/>
</dbReference>
<comment type="cofactor">
    <cofactor evidence="1">
        <name>Zn(2+)</name>
        <dbReference type="ChEBI" id="CHEBI:29105"/>
    </cofactor>
</comment>
<evidence type="ECO:0000256" key="7">
    <source>
        <dbReference type="ARBA" id="ARBA00022729"/>
    </source>
</evidence>
<dbReference type="Proteomes" id="UP000505306">
    <property type="component" value="Chromosome"/>
</dbReference>
<accession>A0A6G6GHX6</accession>
<dbReference type="InterPro" id="IPR044023">
    <property type="entry name" value="Ig_7"/>
</dbReference>
<evidence type="ECO:0000256" key="12">
    <source>
        <dbReference type="ARBA" id="ARBA00023145"/>
    </source>
</evidence>